<feature type="compositionally biased region" description="Polar residues" evidence="1">
    <location>
        <begin position="891"/>
        <end position="909"/>
    </location>
</feature>
<feature type="region of interest" description="Disordered" evidence="1">
    <location>
        <begin position="126"/>
        <end position="396"/>
    </location>
</feature>
<protein>
    <submittedName>
        <fullName evidence="3">Uncharacterized protein</fullName>
    </submittedName>
</protein>
<feature type="region of interest" description="Disordered" evidence="1">
    <location>
        <begin position="419"/>
        <end position="480"/>
    </location>
</feature>
<feature type="compositionally biased region" description="Polar residues" evidence="1">
    <location>
        <begin position="673"/>
        <end position="684"/>
    </location>
</feature>
<feature type="compositionally biased region" description="Basic and acidic residues" evidence="1">
    <location>
        <begin position="832"/>
        <end position="846"/>
    </location>
</feature>
<feature type="compositionally biased region" description="Polar residues" evidence="1">
    <location>
        <begin position="285"/>
        <end position="294"/>
    </location>
</feature>
<evidence type="ECO:0000313" key="3">
    <source>
        <dbReference type="EMBL" id="KAI1705331.1"/>
    </source>
</evidence>
<feature type="compositionally biased region" description="Basic and acidic residues" evidence="1">
    <location>
        <begin position="246"/>
        <end position="262"/>
    </location>
</feature>
<gene>
    <name evidence="3" type="ORF">DdX_13646</name>
</gene>
<feature type="compositionally biased region" description="Polar residues" evidence="1">
    <location>
        <begin position="365"/>
        <end position="375"/>
    </location>
</feature>
<evidence type="ECO:0000256" key="1">
    <source>
        <dbReference type="SAM" id="MobiDB-lite"/>
    </source>
</evidence>
<organism evidence="3 4">
    <name type="scientific">Ditylenchus destructor</name>
    <dbReference type="NCBI Taxonomy" id="166010"/>
    <lineage>
        <taxon>Eukaryota</taxon>
        <taxon>Metazoa</taxon>
        <taxon>Ecdysozoa</taxon>
        <taxon>Nematoda</taxon>
        <taxon>Chromadorea</taxon>
        <taxon>Rhabditida</taxon>
        <taxon>Tylenchina</taxon>
        <taxon>Tylenchomorpha</taxon>
        <taxon>Sphaerularioidea</taxon>
        <taxon>Anguinidae</taxon>
        <taxon>Anguininae</taxon>
        <taxon>Ditylenchus</taxon>
    </lineage>
</organism>
<feature type="compositionally biased region" description="Basic and acidic residues" evidence="1">
    <location>
        <begin position="1046"/>
        <end position="1057"/>
    </location>
</feature>
<reference evidence="3" key="1">
    <citation type="submission" date="2022-01" db="EMBL/GenBank/DDBJ databases">
        <title>Genome Sequence Resource for Two Populations of Ditylenchus destructor, the Migratory Endoparasitic Phytonematode.</title>
        <authorList>
            <person name="Zhang H."/>
            <person name="Lin R."/>
            <person name="Xie B."/>
        </authorList>
    </citation>
    <scope>NUCLEOTIDE SEQUENCE</scope>
    <source>
        <strain evidence="3">BazhouSP</strain>
    </source>
</reference>
<dbReference type="EMBL" id="JAKKPZ010000057">
    <property type="protein sequence ID" value="KAI1705331.1"/>
    <property type="molecule type" value="Genomic_DNA"/>
</dbReference>
<feature type="region of interest" description="Disordered" evidence="1">
    <location>
        <begin position="724"/>
        <end position="770"/>
    </location>
</feature>
<feature type="region of interest" description="Disordered" evidence="1">
    <location>
        <begin position="667"/>
        <end position="693"/>
    </location>
</feature>
<feature type="compositionally biased region" description="Polar residues" evidence="1">
    <location>
        <begin position="1027"/>
        <end position="1039"/>
    </location>
</feature>
<feature type="compositionally biased region" description="Polar residues" evidence="1">
    <location>
        <begin position="135"/>
        <end position="194"/>
    </location>
</feature>
<name>A0AAD4MUU6_9BILA</name>
<feature type="region of interest" description="Disordered" evidence="1">
    <location>
        <begin position="804"/>
        <end position="1120"/>
    </location>
</feature>
<proteinExistence type="predicted"/>
<evidence type="ECO:0000256" key="2">
    <source>
        <dbReference type="SAM" id="SignalP"/>
    </source>
</evidence>
<evidence type="ECO:0000313" key="4">
    <source>
        <dbReference type="Proteomes" id="UP001201812"/>
    </source>
</evidence>
<dbReference type="AlphaFoldDB" id="A0AAD4MUU6"/>
<comment type="caution">
    <text evidence="3">The sequence shown here is derived from an EMBL/GenBank/DDBJ whole genome shotgun (WGS) entry which is preliminary data.</text>
</comment>
<feature type="compositionally biased region" description="Gly residues" evidence="1">
    <location>
        <begin position="740"/>
        <end position="749"/>
    </location>
</feature>
<accession>A0AAD4MUU6</accession>
<feature type="chain" id="PRO_5041977047" evidence="2">
    <location>
        <begin position="25"/>
        <end position="1120"/>
    </location>
</feature>
<feature type="signal peptide" evidence="2">
    <location>
        <begin position="1"/>
        <end position="24"/>
    </location>
</feature>
<feature type="compositionally biased region" description="Polar residues" evidence="1">
    <location>
        <begin position="431"/>
        <end position="445"/>
    </location>
</feature>
<keyword evidence="4" id="KW-1185">Reference proteome</keyword>
<feature type="compositionally biased region" description="Gly residues" evidence="1">
    <location>
        <begin position="213"/>
        <end position="229"/>
    </location>
</feature>
<sequence length="1120" mass="123087">MNTSILCFSCHFLLYFILFDIATCAPARTKRYVNGENGGASDESAIPQDMGVLLRSEAAKVSKETEDAGKIVCQDLLDICSQFKKYCNGSDPTLMHCCQKTCGCPRDSTENSGFNDTSETKFVVGEEHDSGFGGNTQLEENSSSFDNFGSASGEHSGNYEHGNSNTENGQNSGNYESNSWGDAANGGSSWNKTWHTGGAGGHSWQNSWHSQGGNQGGHYSGYNHGGNFGGQNFDRNDQTGLMSQETHSEEEGHGYANHHEFENAWGYGHNGENELEDDDWKENGGQESDSNVVAQTHHEAGELGGNEGWRHWNSENGQFEQDFGSMETSTKSEFLGYGESRDTEFGSTENDDQNQGDGYGWGGENISNSWHTGQNGEDYDSYDHERNHQEGLSGASHEVVGETENHYENQDGGWNQTYTENQEYGSEHGSHTGNSEFGSGRQNYLESHEYGSNYGAGGQSYENHEEGSEYGSHNESGFHNEFGSEYDGNHENLWGMNNSGNGRESFESGSSFHGGHHKVEDSLYGSTESVGVYNGGGELSGYDNEAHDYTGDINEAGSGCDCIPSGYRLVKTEEWEEWQQWKMTHYESNNYNGQWGYGGAEFGNHQYGGDHEGWESQETATLATIEDTLTTTEDSFGVYQGGGEMGDNYAMGAHDYTGNLEQNSKEYQENHFESTNQDKSTSESNWEKHNQESEEFGQYKYGDENNENHDSAWYETHHSGNFGQEGYGFGSGAASESGTGVMGGEGGQNGDTSSYEFPFVPTTQEPPPNCTCKEALEKVWSAKNGTHTLDGKVIEQQLEEQQTIDNGHTGDGDSDDGIANSDNADPSWFPKVQDENSAEGHQRSQNDLEGFGGQNTDTNDLSHILDHTEIPDEDLGDSNDGILNNEDASWFPQNQDENTAQEYQGSQNDLEGFGGLNPDDLSHISDHTEIPDVDSGFPDSPNSDKSFLDKLGLISQEDREHPDIQESEEKEENGNTQEKDISHQIPSENDGELTDQEIGMGTDDSVATDDDDISTQNGEIGNHFQENDQNFLGHDQNNQDTEDGENDHGNKSERSASQHENGSPFSESPADVEHRGLTGHQNSDMMAPPEEVRDPRTGPGHLPGRDIAQRSAYPKIFPKE</sequence>
<dbReference type="Proteomes" id="UP001201812">
    <property type="component" value="Unassembled WGS sequence"/>
</dbReference>
<keyword evidence="2" id="KW-0732">Signal</keyword>
<feature type="compositionally biased region" description="Basic and acidic residues" evidence="1">
    <location>
        <begin position="920"/>
        <end position="930"/>
    </location>
</feature>